<reference evidence="1" key="1">
    <citation type="submission" date="2023-11" db="EMBL/GenBank/DDBJ databases">
        <authorList>
            <person name="De Vega J J."/>
            <person name="De Vega J J."/>
        </authorList>
    </citation>
    <scope>NUCLEOTIDE SEQUENCE</scope>
</reference>
<dbReference type="Proteomes" id="UP001295794">
    <property type="component" value="Unassembled WGS sequence"/>
</dbReference>
<protein>
    <submittedName>
        <fullName evidence="1">Uncharacterized protein</fullName>
    </submittedName>
</protein>
<evidence type="ECO:0000313" key="2">
    <source>
        <dbReference type="Proteomes" id="UP001295794"/>
    </source>
</evidence>
<comment type="caution">
    <text evidence="1">The sequence shown here is derived from an EMBL/GenBank/DDBJ whole genome shotgun (WGS) entry which is preliminary data.</text>
</comment>
<dbReference type="AlphaFoldDB" id="A0AAD2H6A0"/>
<name>A0AAD2H6A0_9AGAR</name>
<gene>
    <name evidence="1" type="ORF">MYCIT1_LOCUS12374</name>
</gene>
<organism evidence="1 2">
    <name type="scientific">Mycena citricolor</name>
    <dbReference type="NCBI Taxonomy" id="2018698"/>
    <lineage>
        <taxon>Eukaryota</taxon>
        <taxon>Fungi</taxon>
        <taxon>Dikarya</taxon>
        <taxon>Basidiomycota</taxon>
        <taxon>Agaricomycotina</taxon>
        <taxon>Agaricomycetes</taxon>
        <taxon>Agaricomycetidae</taxon>
        <taxon>Agaricales</taxon>
        <taxon>Marasmiineae</taxon>
        <taxon>Mycenaceae</taxon>
        <taxon>Mycena</taxon>
    </lineage>
</organism>
<sequence length="118" mass="13258">MQTLILGFLVLRSEDPNQVKGSMETLMFTNVAIAFTGLGLGMHEPAQMGLQDVQQIPPWKLLTLKILFGKTTKPRLRKPSCRVTEEEERLMEELANELEDAIPDDGAIEIDSSDKFQL</sequence>
<proteinExistence type="predicted"/>
<keyword evidence="2" id="KW-1185">Reference proteome</keyword>
<accession>A0AAD2H6A0</accession>
<dbReference type="EMBL" id="CAVNYO010000138">
    <property type="protein sequence ID" value="CAK5268983.1"/>
    <property type="molecule type" value="Genomic_DNA"/>
</dbReference>
<evidence type="ECO:0000313" key="1">
    <source>
        <dbReference type="EMBL" id="CAK5268983.1"/>
    </source>
</evidence>